<organism evidence="5 6">
    <name type="scientific">Streptomyces tardus</name>
    <dbReference type="NCBI Taxonomy" id="2780544"/>
    <lineage>
        <taxon>Bacteria</taxon>
        <taxon>Bacillati</taxon>
        <taxon>Actinomycetota</taxon>
        <taxon>Actinomycetes</taxon>
        <taxon>Kitasatosporales</taxon>
        <taxon>Streptomycetaceae</taxon>
        <taxon>Streptomyces</taxon>
    </lineage>
</organism>
<gene>
    <name evidence="5" type="ORF">JGS22_011805</name>
</gene>
<comment type="caution">
    <text evidence="5">The sequence shown here is derived from an EMBL/GenBank/DDBJ whole genome shotgun (WGS) entry which is preliminary data.</text>
</comment>
<dbReference type="GO" id="GO:0003677">
    <property type="term" value="F:DNA binding"/>
    <property type="evidence" value="ECO:0007669"/>
    <property type="project" value="UniProtKB-KW"/>
</dbReference>
<keyword evidence="2" id="KW-0238">DNA-binding</keyword>
<evidence type="ECO:0000256" key="2">
    <source>
        <dbReference type="ARBA" id="ARBA00023125"/>
    </source>
</evidence>
<dbReference type="EMBL" id="JAELVF020000001">
    <property type="protein sequence ID" value="MBU7598280.1"/>
    <property type="molecule type" value="Genomic_DNA"/>
</dbReference>
<protein>
    <submittedName>
        <fullName evidence="5">MarR family transcriptional regulator</fullName>
    </submittedName>
</protein>
<dbReference type="InterPro" id="IPR036388">
    <property type="entry name" value="WH-like_DNA-bd_sf"/>
</dbReference>
<name>A0A949N1V9_9ACTN</name>
<dbReference type="GO" id="GO:0003700">
    <property type="term" value="F:DNA-binding transcription factor activity"/>
    <property type="evidence" value="ECO:0007669"/>
    <property type="project" value="InterPro"/>
</dbReference>
<dbReference type="PANTHER" id="PTHR42756:SF1">
    <property type="entry name" value="TRANSCRIPTIONAL REPRESSOR OF EMRAB OPERON"/>
    <property type="match status" value="1"/>
</dbReference>
<accession>A0A949N1V9</accession>
<dbReference type="PRINTS" id="PR00598">
    <property type="entry name" value="HTHMARR"/>
</dbReference>
<dbReference type="RefSeq" id="WP_211041248.1">
    <property type="nucleotide sequence ID" value="NZ_JAELVF020000001.1"/>
</dbReference>
<dbReference type="PROSITE" id="PS50995">
    <property type="entry name" value="HTH_MARR_2"/>
    <property type="match status" value="1"/>
</dbReference>
<dbReference type="PANTHER" id="PTHR42756">
    <property type="entry name" value="TRANSCRIPTIONAL REGULATOR, MARR"/>
    <property type="match status" value="1"/>
</dbReference>
<dbReference type="Gene3D" id="1.10.10.10">
    <property type="entry name" value="Winged helix-like DNA-binding domain superfamily/Winged helix DNA-binding domain"/>
    <property type="match status" value="1"/>
</dbReference>
<evidence type="ECO:0000313" key="6">
    <source>
        <dbReference type="Proteomes" id="UP000694501"/>
    </source>
</evidence>
<evidence type="ECO:0000313" key="5">
    <source>
        <dbReference type="EMBL" id="MBU7598280.1"/>
    </source>
</evidence>
<proteinExistence type="predicted"/>
<dbReference type="AlphaFoldDB" id="A0A949N1V9"/>
<sequence>MEDGGYGADVSEALTVLLRRDMRSRVYGALTRGVGEGIDEVTYPVISGLARRGSCTSAELAQDVSVDRSVVSRRATTLEHYGFLARTTDPRDSRGTLLVLTPRGQEAVTVMRERLASLIGDYLAEWSEEEVAVFVKIFRRFVESNLFTDPHGA</sequence>
<evidence type="ECO:0000256" key="3">
    <source>
        <dbReference type="ARBA" id="ARBA00023163"/>
    </source>
</evidence>
<dbReference type="InterPro" id="IPR000835">
    <property type="entry name" value="HTH_MarR-typ"/>
</dbReference>
<keyword evidence="3" id="KW-0804">Transcription</keyword>
<keyword evidence="1" id="KW-0805">Transcription regulation</keyword>
<reference evidence="5" key="1">
    <citation type="submission" date="2021-06" db="EMBL/GenBank/DDBJ databases">
        <title>Sequencing of actinobacteria type strains.</title>
        <authorList>
            <person name="Nguyen G.-S."/>
            <person name="Wentzel A."/>
        </authorList>
    </citation>
    <scope>NUCLEOTIDE SEQUENCE</scope>
    <source>
        <strain evidence="5">P38-E01</strain>
    </source>
</reference>
<dbReference type="InterPro" id="IPR036390">
    <property type="entry name" value="WH_DNA-bd_sf"/>
</dbReference>
<keyword evidence="6" id="KW-1185">Reference proteome</keyword>
<evidence type="ECO:0000256" key="1">
    <source>
        <dbReference type="ARBA" id="ARBA00023015"/>
    </source>
</evidence>
<dbReference type="SMART" id="SM00347">
    <property type="entry name" value="HTH_MARR"/>
    <property type="match status" value="1"/>
</dbReference>
<dbReference type="Pfam" id="PF01047">
    <property type="entry name" value="MarR"/>
    <property type="match status" value="1"/>
</dbReference>
<dbReference type="SUPFAM" id="SSF46785">
    <property type="entry name" value="Winged helix' DNA-binding domain"/>
    <property type="match status" value="1"/>
</dbReference>
<feature type="domain" description="HTH marR-type" evidence="4">
    <location>
        <begin position="11"/>
        <end position="143"/>
    </location>
</feature>
<dbReference type="Proteomes" id="UP000694501">
    <property type="component" value="Unassembled WGS sequence"/>
</dbReference>
<evidence type="ECO:0000259" key="4">
    <source>
        <dbReference type="PROSITE" id="PS50995"/>
    </source>
</evidence>